<dbReference type="NCBIfam" id="TIGR00451">
    <property type="entry name" value="unchar_dom_2"/>
    <property type="match status" value="1"/>
</dbReference>
<dbReference type="PANTHER" id="PTHR22798">
    <property type="entry name" value="MCT-1 PROTEIN"/>
    <property type="match status" value="1"/>
</dbReference>
<evidence type="ECO:0000313" key="3">
    <source>
        <dbReference type="Proteomes" id="UP000192758"/>
    </source>
</evidence>
<keyword evidence="3" id="KW-1185">Reference proteome</keyword>
<protein>
    <recommendedName>
        <fullName evidence="1">PUA domain-containing protein</fullName>
    </recommendedName>
</protein>
<dbReference type="GO" id="GO:0001731">
    <property type="term" value="P:formation of translation preinitiation complex"/>
    <property type="evidence" value="ECO:0007669"/>
    <property type="project" value="TreeGrafter"/>
</dbReference>
<dbReference type="AlphaFoldDB" id="A0A1W0E577"/>
<evidence type="ECO:0000313" key="2">
    <source>
        <dbReference type="EMBL" id="OQS54359.1"/>
    </source>
</evidence>
<evidence type="ECO:0000259" key="1">
    <source>
        <dbReference type="SMART" id="SM00359"/>
    </source>
</evidence>
<dbReference type="PROSITE" id="PS50890">
    <property type="entry name" value="PUA"/>
    <property type="match status" value="1"/>
</dbReference>
<dbReference type="GO" id="GO:0003723">
    <property type="term" value="F:RNA binding"/>
    <property type="evidence" value="ECO:0007669"/>
    <property type="project" value="InterPro"/>
</dbReference>
<accession>A0A1W0E577</accession>
<dbReference type="Proteomes" id="UP000192758">
    <property type="component" value="Unassembled WGS sequence"/>
</dbReference>
<sequence>MKYFEKQTVVQSNFLSKKDVKEYIKKGIDLDPKQIYKVFSLSNKSKVIADSNKKLLCFTYYDKVVDIDFDKLNNIQDQNKTLKKVFLDKGALNAVNRGADIMAPGILKYSEKQSEFKEDDIVYVEIENEGIYCVGVAIMSMDDIIKTGSGKSLEVIYIKDGCLKQIIA</sequence>
<dbReference type="EMBL" id="MNPJ01000020">
    <property type="protein sequence ID" value="OQS54359.1"/>
    <property type="molecule type" value="Genomic_DNA"/>
</dbReference>
<dbReference type="OrthoDB" id="10249667at2759"/>
<dbReference type="InterPro" id="IPR004521">
    <property type="entry name" value="Uncharacterised_CHP00451"/>
</dbReference>
<dbReference type="InterPro" id="IPR002478">
    <property type="entry name" value="PUA"/>
</dbReference>
<dbReference type="VEuPathDB" id="MicrosporidiaDB:EHP00_1428"/>
<proteinExistence type="predicted"/>
<comment type="caution">
    <text evidence="2">The sequence shown here is derived from an EMBL/GenBank/DDBJ whole genome shotgun (WGS) entry which is preliminary data.</text>
</comment>
<dbReference type="PANTHER" id="PTHR22798:SF0">
    <property type="entry name" value="MALIGNANT T-CELL-AMPLIFIED SEQUENCE 1"/>
    <property type="match status" value="1"/>
</dbReference>
<name>A0A1W0E577_9MICR</name>
<gene>
    <name evidence="2" type="ORF">EHP00_1428</name>
</gene>
<dbReference type="STRING" id="646526.A0A1W0E577"/>
<organism evidence="2 3">
    <name type="scientific">Ecytonucleospora hepatopenaei</name>
    <dbReference type="NCBI Taxonomy" id="646526"/>
    <lineage>
        <taxon>Eukaryota</taxon>
        <taxon>Fungi</taxon>
        <taxon>Fungi incertae sedis</taxon>
        <taxon>Microsporidia</taxon>
        <taxon>Enterocytozoonidae</taxon>
        <taxon>Ecytonucleospora</taxon>
    </lineage>
</organism>
<reference evidence="2 3" key="1">
    <citation type="journal article" date="2017" name="Environ. Microbiol.">
        <title>Decay of the glycolytic pathway and adaptation to intranuclear parasitism within Enterocytozoonidae microsporidia.</title>
        <authorList>
            <person name="Wiredu Boakye D."/>
            <person name="Jaroenlak P."/>
            <person name="Prachumwat A."/>
            <person name="Williams T.A."/>
            <person name="Bateman K.S."/>
            <person name="Itsathitphaisarn O."/>
            <person name="Sritunyalucksana K."/>
            <person name="Paszkiewicz K.H."/>
            <person name="Moore K.A."/>
            <person name="Stentiford G.D."/>
            <person name="Williams B.A."/>
        </authorList>
    </citation>
    <scope>NUCLEOTIDE SEQUENCE [LARGE SCALE GENOMIC DNA]</scope>
    <source>
        <strain evidence="2 3">TH1</strain>
    </source>
</reference>
<dbReference type="SMART" id="SM00359">
    <property type="entry name" value="PUA"/>
    <property type="match status" value="1"/>
</dbReference>
<dbReference type="Gene3D" id="3.10.400.20">
    <property type="match status" value="1"/>
</dbReference>
<dbReference type="Pfam" id="PF01472">
    <property type="entry name" value="PUA"/>
    <property type="match status" value="1"/>
</dbReference>
<dbReference type="InterPro" id="IPR016437">
    <property type="entry name" value="MCT-1/Tma20"/>
</dbReference>
<dbReference type="InterPro" id="IPR015947">
    <property type="entry name" value="PUA-like_sf"/>
</dbReference>
<feature type="domain" description="PUA" evidence="1">
    <location>
        <begin position="83"/>
        <end position="165"/>
    </location>
</feature>
<dbReference type="SUPFAM" id="SSF88697">
    <property type="entry name" value="PUA domain-like"/>
    <property type="match status" value="1"/>
</dbReference>